<sequence length="77" mass="8268">MNVQPAQTVWTDDRVQLGTLSDGQVFMMFALGLGSGSVHQTPIFHSHRQLAGRPGGSCADASQGTQRLDKYGSSQFT</sequence>
<evidence type="ECO:0000313" key="2">
    <source>
        <dbReference type="EMBL" id="GLB42100.1"/>
    </source>
</evidence>
<feature type="compositionally biased region" description="Polar residues" evidence="1">
    <location>
        <begin position="60"/>
        <end position="77"/>
    </location>
</feature>
<reference evidence="2" key="1">
    <citation type="submission" date="2022-07" db="EMBL/GenBank/DDBJ databases">
        <title>The genome of Lyophyllum shimeji provides insight into the initial evolution of ectomycorrhizal fungal genome.</title>
        <authorList>
            <person name="Kobayashi Y."/>
            <person name="Shibata T."/>
            <person name="Hirakawa H."/>
            <person name="Shigenobu S."/>
            <person name="Nishiyama T."/>
            <person name="Yamada A."/>
            <person name="Hasebe M."/>
            <person name="Kawaguchi M."/>
        </authorList>
    </citation>
    <scope>NUCLEOTIDE SEQUENCE</scope>
    <source>
        <strain evidence="2">AT787</strain>
    </source>
</reference>
<accession>A0A9P3US67</accession>
<evidence type="ECO:0000313" key="3">
    <source>
        <dbReference type="Proteomes" id="UP001063166"/>
    </source>
</evidence>
<dbReference type="EMBL" id="BRPK01000011">
    <property type="protein sequence ID" value="GLB42100.1"/>
    <property type="molecule type" value="Genomic_DNA"/>
</dbReference>
<protein>
    <submittedName>
        <fullName evidence="2">Uncharacterized protein</fullName>
    </submittedName>
</protein>
<evidence type="ECO:0000256" key="1">
    <source>
        <dbReference type="SAM" id="MobiDB-lite"/>
    </source>
</evidence>
<dbReference type="Proteomes" id="UP001063166">
    <property type="component" value="Unassembled WGS sequence"/>
</dbReference>
<name>A0A9P3US67_LYOSH</name>
<comment type="caution">
    <text evidence="2">The sequence shown here is derived from an EMBL/GenBank/DDBJ whole genome shotgun (WGS) entry which is preliminary data.</text>
</comment>
<dbReference type="AlphaFoldDB" id="A0A9P3US67"/>
<organism evidence="2 3">
    <name type="scientific">Lyophyllum shimeji</name>
    <name type="common">Hon-shimeji</name>
    <name type="synonym">Tricholoma shimeji</name>
    <dbReference type="NCBI Taxonomy" id="47721"/>
    <lineage>
        <taxon>Eukaryota</taxon>
        <taxon>Fungi</taxon>
        <taxon>Dikarya</taxon>
        <taxon>Basidiomycota</taxon>
        <taxon>Agaricomycotina</taxon>
        <taxon>Agaricomycetes</taxon>
        <taxon>Agaricomycetidae</taxon>
        <taxon>Agaricales</taxon>
        <taxon>Tricholomatineae</taxon>
        <taxon>Lyophyllaceae</taxon>
        <taxon>Lyophyllum</taxon>
    </lineage>
</organism>
<gene>
    <name evidence="2" type="ORF">LshimejAT787_1101150</name>
</gene>
<keyword evidence="3" id="KW-1185">Reference proteome</keyword>
<feature type="region of interest" description="Disordered" evidence="1">
    <location>
        <begin position="48"/>
        <end position="77"/>
    </location>
</feature>
<proteinExistence type="predicted"/>